<evidence type="ECO:0000256" key="3">
    <source>
        <dbReference type="ARBA" id="ARBA00022679"/>
    </source>
</evidence>
<dbReference type="PANTHER" id="PTHR13693">
    <property type="entry name" value="CLASS II AMINOTRANSFERASE/8-AMINO-7-OXONONANOATE SYNTHASE"/>
    <property type="match status" value="1"/>
</dbReference>
<comment type="cofactor">
    <cofactor evidence="1">
        <name>pyridoxal 5'-phosphate</name>
        <dbReference type="ChEBI" id="CHEBI:597326"/>
    </cofactor>
</comment>
<dbReference type="InterPro" id="IPR050087">
    <property type="entry name" value="AON_synthase_class-II"/>
</dbReference>
<feature type="domain" description="Aminotransferase class I/classII large" evidence="6">
    <location>
        <begin position="32"/>
        <end position="366"/>
    </location>
</feature>
<evidence type="ECO:0000313" key="8">
    <source>
        <dbReference type="Proteomes" id="UP000571817"/>
    </source>
</evidence>
<evidence type="ECO:0000256" key="2">
    <source>
        <dbReference type="ARBA" id="ARBA00013187"/>
    </source>
</evidence>
<comment type="catalytic activity">
    <reaction evidence="5">
        <text>6-carboxyhexanoyl-[ACP] + L-alanine + H(+) = (8S)-8-amino-7-oxononanoate + holo-[ACP] + CO2</text>
        <dbReference type="Rhea" id="RHEA:42288"/>
        <dbReference type="Rhea" id="RHEA-COMP:9685"/>
        <dbReference type="Rhea" id="RHEA-COMP:9955"/>
        <dbReference type="ChEBI" id="CHEBI:15378"/>
        <dbReference type="ChEBI" id="CHEBI:16526"/>
        <dbReference type="ChEBI" id="CHEBI:57972"/>
        <dbReference type="ChEBI" id="CHEBI:64479"/>
        <dbReference type="ChEBI" id="CHEBI:78846"/>
        <dbReference type="ChEBI" id="CHEBI:149468"/>
        <dbReference type="EC" id="2.3.1.47"/>
    </reaction>
</comment>
<name>A0A853DDJ5_9MICO</name>
<keyword evidence="3 7" id="KW-0808">Transferase</keyword>
<dbReference type="EC" id="2.3.1.47" evidence="2"/>
<dbReference type="SUPFAM" id="SSF53383">
    <property type="entry name" value="PLP-dependent transferases"/>
    <property type="match status" value="1"/>
</dbReference>
<accession>A0A853DDJ5</accession>
<dbReference type="GO" id="GO:0008710">
    <property type="term" value="F:8-amino-7-oxononanoate synthase activity"/>
    <property type="evidence" value="ECO:0007669"/>
    <property type="project" value="UniProtKB-EC"/>
</dbReference>
<dbReference type="RefSeq" id="WP_179478245.1">
    <property type="nucleotide sequence ID" value="NZ_JACCFW010000001.1"/>
</dbReference>
<dbReference type="Proteomes" id="UP000571817">
    <property type="component" value="Unassembled WGS sequence"/>
</dbReference>
<dbReference type="Gene3D" id="3.40.640.10">
    <property type="entry name" value="Type I PLP-dependent aspartate aminotransferase-like (Major domain)"/>
    <property type="match status" value="1"/>
</dbReference>
<reference evidence="7 8" key="1">
    <citation type="submission" date="2020-07" db="EMBL/GenBank/DDBJ databases">
        <title>Sequencing the genomes of 1000 actinobacteria strains.</title>
        <authorList>
            <person name="Klenk H.-P."/>
        </authorList>
    </citation>
    <scope>NUCLEOTIDE SEQUENCE [LARGE SCALE GENOMIC DNA]</scope>
    <source>
        <strain evidence="7 8">DSM 29531</strain>
    </source>
</reference>
<dbReference type="Gene3D" id="3.90.1150.10">
    <property type="entry name" value="Aspartate Aminotransferase, domain 1"/>
    <property type="match status" value="1"/>
</dbReference>
<protein>
    <recommendedName>
        <fullName evidence="2">8-amino-7-oxononanoate synthase</fullName>
        <ecNumber evidence="2">2.3.1.47</ecNumber>
    </recommendedName>
</protein>
<dbReference type="InterPro" id="IPR015424">
    <property type="entry name" value="PyrdxlP-dep_Trfase"/>
</dbReference>
<dbReference type="AlphaFoldDB" id="A0A853DDJ5"/>
<evidence type="ECO:0000256" key="4">
    <source>
        <dbReference type="ARBA" id="ARBA00022898"/>
    </source>
</evidence>
<dbReference type="InterPro" id="IPR015421">
    <property type="entry name" value="PyrdxlP-dep_Trfase_major"/>
</dbReference>
<dbReference type="PANTHER" id="PTHR13693:SF100">
    <property type="entry name" value="8-AMINO-7-OXONONANOATE SYNTHASE"/>
    <property type="match status" value="1"/>
</dbReference>
<dbReference type="EMBL" id="JACCFW010000001">
    <property type="protein sequence ID" value="NYJ73164.1"/>
    <property type="molecule type" value="Genomic_DNA"/>
</dbReference>
<gene>
    <name evidence="7" type="ORF">HNR15_000127</name>
</gene>
<evidence type="ECO:0000256" key="1">
    <source>
        <dbReference type="ARBA" id="ARBA00001933"/>
    </source>
</evidence>
<keyword evidence="4" id="KW-0663">Pyridoxal phosphate</keyword>
<dbReference type="InterPro" id="IPR004839">
    <property type="entry name" value="Aminotransferase_I/II_large"/>
</dbReference>
<organism evidence="7 8">
    <name type="scientific">Allobranchiibius huperziae</name>
    <dbReference type="NCBI Taxonomy" id="1874116"/>
    <lineage>
        <taxon>Bacteria</taxon>
        <taxon>Bacillati</taxon>
        <taxon>Actinomycetota</taxon>
        <taxon>Actinomycetes</taxon>
        <taxon>Micrococcales</taxon>
        <taxon>Dermacoccaceae</taxon>
        <taxon>Allobranchiibius</taxon>
    </lineage>
</organism>
<evidence type="ECO:0000256" key="5">
    <source>
        <dbReference type="ARBA" id="ARBA00047715"/>
    </source>
</evidence>
<comment type="caution">
    <text evidence="7">The sequence shown here is derived from an EMBL/GenBank/DDBJ whole genome shotgun (WGS) entry which is preliminary data.</text>
</comment>
<keyword evidence="8" id="KW-1185">Reference proteome</keyword>
<sequence length="372" mass="38420">MSTFEQYLQSQAAERDAAGLTRRVVAGVGHQAIDLAGNDYLGLRRDPAVIDAAVAALEYFGSGAGASRLVTGTWPIHEDLETALAEHLQMESALVFSTGYQANLAAMTALADDDTLIVSDAHNHASIIDGARLSRAAVEVVPHGDLAAYERALQERTQARAVIVVESIYSVFGDTSPVAELADLAARYDALLVVDEAHGLGVVGDHGEGRVASLGLAGAPHIVVTVSLAKALSSQGGAVLGSDLVRSHLINTARPFIYDTGLAPVSAGGALGALDVLIERPSLAKEVREIMGELAAACGVPTPAGAVLSVAMPGPREALAAVDVCAAHGVRIGCFRPPSTPDGSSRLRLTAHAGLSAKDVEHCARVLRTVSR</sequence>
<evidence type="ECO:0000259" key="6">
    <source>
        <dbReference type="Pfam" id="PF00155"/>
    </source>
</evidence>
<keyword evidence="7" id="KW-0012">Acyltransferase</keyword>
<dbReference type="GO" id="GO:0009102">
    <property type="term" value="P:biotin biosynthetic process"/>
    <property type="evidence" value="ECO:0007669"/>
    <property type="project" value="TreeGrafter"/>
</dbReference>
<dbReference type="InterPro" id="IPR015422">
    <property type="entry name" value="PyrdxlP-dep_Trfase_small"/>
</dbReference>
<evidence type="ECO:0000313" key="7">
    <source>
        <dbReference type="EMBL" id="NYJ73164.1"/>
    </source>
</evidence>
<proteinExistence type="predicted"/>
<dbReference type="Pfam" id="PF00155">
    <property type="entry name" value="Aminotran_1_2"/>
    <property type="match status" value="1"/>
</dbReference>
<dbReference type="GO" id="GO:0030170">
    <property type="term" value="F:pyridoxal phosphate binding"/>
    <property type="evidence" value="ECO:0007669"/>
    <property type="project" value="InterPro"/>
</dbReference>